<gene>
    <name evidence="8" type="primary">Hervk_0</name>
    <name evidence="8" type="ORF">FURFIG_R15648</name>
</gene>
<evidence type="ECO:0000313" key="8">
    <source>
        <dbReference type="EMBL" id="NWR91977.1"/>
    </source>
</evidence>
<feature type="non-terminal residue" evidence="8">
    <location>
        <position position="110"/>
    </location>
</feature>
<keyword evidence="5" id="KW-0378">Hydrolase</keyword>
<dbReference type="InterPro" id="IPR002156">
    <property type="entry name" value="RNaseH_domain"/>
</dbReference>
<dbReference type="GO" id="GO:0004523">
    <property type="term" value="F:RNA-DNA hybrid ribonuclease activity"/>
    <property type="evidence" value="ECO:0007669"/>
    <property type="project" value="InterPro"/>
</dbReference>
<evidence type="ECO:0000313" key="9">
    <source>
        <dbReference type="Proteomes" id="UP000529852"/>
    </source>
</evidence>
<feature type="non-terminal residue" evidence="8">
    <location>
        <position position="1"/>
    </location>
</feature>
<evidence type="ECO:0000256" key="3">
    <source>
        <dbReference type="ARBA" id="ARBA00022722"/>
    </source>
</evidence>
<dbReference type="PANTHER" id="PTHR41694">
    <property type="entry name" value="ENDOGENOUS RETROVIRUS GROUP K MEMBER POL PROTEIN"/>
    <property type="match status" value="1"/>
</dbReference>
<evidence type="ECO:0000256" key="5">
    <source>
        <dbReference type="ARBA" id="ARBA00022801"/>
    </source>
</evidence>
<dbReference type="Pfam" id="PF00075">
    <property type="entry name" value="RNase_H"/>
    <property type="match status" value="1"/>
</dbReference>
<evidence type="ECO:0000256" key="4">
    <source>
        <dbReference type="ARBA" id="ARBA00022759"/>
    </source>
</evidence>
<comment type="caution">
    <text evidence="8">The sequence shown here is derived from an EMBL/GenBank/DDBJ whole genome shotgun (WGS) entry which is preliminary data.</text>
</comment>
<dbReference type="Gene3D" id="3.30.420.10">
    <property type="entry name" value="Ribonuclease H-like superfamily/Ribonuclease H"/>
    <property type="match status" value="1"/>
</dbReference>
<keyword evidence="3" id="KW-0540">Nuclease</keyword>
<dbReference type="EMBL" id="VYZD01000686">
    <property type="protein sequence ID" value="NWR91977.1"/>
    <property type="molecule type" value="Genomic_DNA"/>
</dbReference>
<feature type="domain" description="RNase H type-1" evidence="7">
    <location>
        <begin position="16"/>
        <end position="110"/>
    </location>
</feature>
<dbReference type="InterPro" id="IPR012337">
    <property type="entry name" value="RNaseH-like_sf"/>
</dbReference>
<evidence type="ECO:0000256" key="2">
    <source>
        <dbReference type="ARBA" id="ARBA00022695"/>
    </source>
</evidence>
<keyword evidence="6" id="KW-0695">RNA-directed DNA polymerase</keyword>
<keyword evidence="1" id="KW-0808">Transferase</keyword>
<keyword evidence="2" id="KW-0548">Nucleotidyltransferase</keyword>
<keyword evidence="4" id="KW-0255">Endonuclease</keyword>
<name>A0A7K5B8P2_9FURN</name>
<dbReference type="PROSITE" id="PS50879">
    <property type="entry name" value="RNASE_H_1"/>
    <property type="match status" value="1"/>
</dbReference>
<dbReference type="PANTHER" id="PTHR41694:SF3">
    <property type="entry name" value="RNA-DIRECTED DNA POLYMERASE-RELATED"/>
    <property type="match status" value="1"/>
</dbReference>
<reference evidence="8 9" key="1">
    <citation type="submission" date="2019-09" db="EMBL/GenBank/DDBJ databases">
        <title>Bird 10,000 Genomes (B10K) Project - Family phase.</title>
        <authorList>
            <person name="Zhang G."/>
        </authorList>
    </citation>
    <scope>NUCLEOTIDE SEQUENCE [LARGE SCALE GENOMIC DNA]</scope>
    <source>
        <strain evidence="8">B10K-DU-003-06</strain>
    </source>
</reference>
<dbReference type="SUPFAM" id="SSF53098">
    <property type="entry name" value="Ribonuclease H-like"/>
    <property type="match status" value="1"/>
</dbReference>
<evidence type="ECO:0000256" key="6">
    <source>
        <dbReference type="ARBA" id="ARBA00022918"/>
    </source>
</evidence>
<dbReference type="GO" id="GO:0035613">
    <property type="term" value="F:RNA stem-loop binding"/>
    <property type="evidence" value="ECO:0007669"/>
    <property type="project" value="TreeGrafter"/>
</dbReference>
<organism evidence="8 9">
    <name type="scientific">Furnarius figulus</name>
    <dbReference type="NCBI Taxonomy" id="463165"/>
    <lineage>
        <taxon>Eukaryota</taxon>
        <taxon>Metazoa</taxon>
        <taxon>Chordata</taxon>
        <taxon>Craniata</taxon>
        <taxon>Vertebrata</taxon>
        <taxon>Euteleostomi</taxon>
        <taxon>Archelosauria</taxon>
        <taxon>Archosauria</taxon>
        <taxon>Dinosauria</taxon>
        <taxon>Saurischia</taxon>
        <taxon>Theropoda</taxon>
        <taxon>Coelurosauria</taxon>
        <taxon>Aves</taxon>
        <taxon>Neognathae</taxon>
        <taxon>Neoaves</taxon>
        <taxon>Telluraves</taxon>
        <taxon>Australaves</taxon>
        <taxon>Passeriformes</taxon>
        <taxon>Furnariidae</taxon>
        <taxon>Furnarius</taxon>
    </lineage>
</organism>
<proteinExistence type="predicted"/>
<keyword evidence="9" id="KW-1185">Reference proteome</keyword>
<sequence length="110" mass="12452">SSESWLLCPKYSATPLQNAVTVFTDAGRKSRKASIMWQEQGQWHHEIMSGLPHNTLQTLELLAIIRAFCLWLHTPLNIISDSLHVVGIVQRKEDAAIRETTNPCLTQLFV</sequence>
<protein>
    <submittedName>
        <fullName evidence="8">PO113 protein</fullName>
    </submittedName>
</protein>
<accession>A0A7K5B8P2</accession>
<dbReference type="Proteomes" id="UP000529852">
    <property type="component" value="Unassembled WGS sequence"/>
</dbReference>
<dbReference type="InterPro" id="IPR036397">
    <property type="entry name" value="RNaseH_sf"/>
</dbReference>
<dbReference type="AlphaFoldDB" id="A0A7K5B8P2"/>
<dbReference type="GO" id="GO:0003964">
    <property type="term" value="F:RNA-directed DNA polymerase activity"/>
    <property type="evidence" value="ECO:0007669"/>
    <property type="project" value="UniProtKB-KW"/>
</dbReference>
<evidence type="ECO:0000259" key="7">
    <source>
        <dbReference type="PROSITE" id="PS50879"/>
    </source>
</evidence>
<evidence type="ECO:0000256" key="1">
    <source>
        <dbReference type="ARBA" id="ARBA00022679"/>
    </source>
</evidence>